<comment type="similarity">
    <text evidence="2">Belongs to the ABC transporter superfamily.</text>
</comment>
<dbReference type="InterPro" id="IPR003593">
    <property type="entry name" value="AAA+_ATPase"/>
</dbReference>
<evidence type="ECO:0000256" key="4">
    <source>
        <dbReference type="ARBA" id="ARBA00022475"/>
    </source>
</evidence>
<sequence>MIKVTNISFSYTNDMNQLALKDVSVTFEKGKYYAILGHNGSGKSTFSKIISGIAKPQKGTVEVDSILLNKESLPKIRKKIGIIFQNPDNQFVGATVEDDIAFSLENINEDPKKMPKIIAELAQKVQMQSYLEREPQFLSGGQKQRVAIASVLALNPQIIIFDEITSMLDPKGKSDVVKILDDLRKDKSKTLISITHNMNEAILADEVVVFAKGQIIAKGDPKLILNNDEIIEKAKIDSPFIYKISKNLDFISPTYDENELLEQLWKLKQKTS</sequence>
<dbReference type="AlphaFoldDB" id="A0A014MIF2"/>
<dbReference type="Pfam" id="PF00005">
    <property type="entry name" value="ABC_tran"/>
    <property type="match status" value="1"/>
</dbReference>
<keyword evidence="5" id="KW-0547">Nucleotide-binding</keyword>
<dbReference type="GO" id="GO:0042626">
    <property type="term" value="F:ATPase-coupled transmembrane transporter activity"/>
    <property type="evidence" value="ECO:0007669"/>
    <property type="project" value="TreeGrafter"/>
</dbReference>
<keyword evidence="7" id="KW-1278">Translocase</keyword>
<dbReference type="eggNOG" id="COG1122">
    <property type="taxonomic scope" value="Bacteria"/>
</dbReference>
<dbReference type="CDD" id="cd03225">
    <property type="entry name" value="ABC_cobalt_CbiO_domain1"/>
    <property type="match status" value="1"/>
</dbReference>
<comment type="caution">
    <text evidence="10">The sequence shown here is derived from an EMBL/GenBank/DDBJ whole genome shotgun (WGS) entry which is preliminary data.</text>
</comment>
<dbReference type="InterPro" id="IPR015856">
    <property type="entry name" value="ABC_transpr_CbiO/EcfA_su"/>
</dbReference>
<protein>
    <submittedName>
        <fullName evidence="10">Cobalt import ATP-binding protein CbiO1</fullName>
    </submittedName>
</protein>
<evidence type="ECO:0000256" key="3">
    <source>
        <dbReference type="ARBA" id="ARBA00022448"/>
    </source>
</evidence>
<dbReference type="InterPro" id="IPR030947">
    <property type="entry name" value="EcfA_1"/>
</dbReference>
<comment type="subcellular location">
    <subcellularLocation>
        <location evidence="1">Cell membrane</location>
    </subcellularLocation>
</comment>
<dbReference type="PANTHER" id="PTHR43553:SF24">
    <property type="entry name" value="ENERGY-COUPLING FACTOR TRANSPORTER ATP-BINDING PROTEIN ECFA1"/>
    <property type="match status" value="1"/>
</dbReference>
<dbReference type="InterPro" id="IPR027417">
    <property type="entry name" value="P-loop_NTPase"/>
</dbReference>
<dbReference type="Proteomes" id="UP000020977">
    <property type="component" value="Unassembled WGS sequence"/>
</dbReference>
<dbReference type="NCBIfam" id="TIGR04520">
    <property type="entry name" value="ECF_ATPase_1"/>
    <property type="match status" value="1"/>
</dbReference>
<proteinExistence type="inferred from homology"/>
<dbReference type="GO" id="GO:0043190">
    <property type="term" value="C:ATP-binding cassette (ABC) transporter complex"/>
    <property type="evidence" value="ECO:0007669"/>
    <property type="project" value="TreeGrafter"/>
</dbReference>
<dbReference type="PROSITE" id="PS50893">
    <property type="entry name" value="ABC_TRANSPORTER_2"/>
    <property type="match status" value="1"/>
</dbReference>
<evidence type="ECO:0000313" key="10">
    <source>
        <dbReference type="EMBL" id="EXU61315.1"/>
    </source>
</evidence>
<dbReference type="GO" id="GO:0016887">
    <property type="term" value="F:ATP hydrolysis activity"/>
    <property type="evidence" value="ECO:0007669"/>
    <property type="project" value="InterPro"/>
</dbReference>
<evidence type="ECO:0000256" key="2">
    <source>
        <dbReference type="ARBA" id="ARBA00005417"/>
    </source>
</evidence>
<dbReference type="RefSeq" id="WP_044283998.1">
    <property type="nucleotide sequence ID" value="NZ_JFAD01000011.1"/>
</dbReference>
<dbReference type="NCBIfam" id="NF010167">
    <property type="entry name" value="PRK13648.1"/>
    <property type="match status" value="1"/>
</dbReference>
<dbReference type="InterPro" id="IPR050095">
    <property type="entry name" value="ECF_ABC_transporter_ATP-bd"/>
</dbReference>
<feature type="domain" description="ABC transporter" evidence="9">
    <location>
        <begin position="2"/>
        <end position="237"/>
    </location>
</feature>
<dbReference type="PANTHER" id="PTHR43553">
    <property type="entry name" value="HEAVY METAL TRANSPORTER"/>
    <property type="match status" value="1"/>
</dbReference>
<accession>A0A014MIF2</accession>
<evidence type="ECO:0000313" key="11">
    <source>
        <dbReference type="Proteomes" id="UP000020977"/>
    </source>
</evidence>
<evidence type="ECO:0000256" key="1">
    <source>
        <dbReference type="ARBA" id="ARBA00004236"/>
    </source>
</evidence>
<evidence type="ECO:0000256" key="5">
    <source>
        <dbReference type="ARBA" id="ARBA00022741"/>
    </source>
</evidence>
<evidence type="ECO:0000256" key="8">
    <source>
        <dbReference type="ARBA" id="ARBA00023136"/>
    </source>
</evidence>
<gene>
    <name evidence="10" type="primary">cbiO1</name>
    <name evidence="10" type="ORF">MOVI_1400</name>
</gene>
<evidence type="ECO:0000256" key="6">
    <source>
        <dbReference type="ARBA" id="ARBA00022840"/>
    </source>
</evidence>
<dbReference type="GO" id="GO:0005524">
    <property type="term" value="F:ATP binding"/>
    <property type="evidence" value="ECO:0007669"/>
    <property type="project" value="UniProtKB-KW"/>
</dbReference>
<dbReference type="PROSITE" id="PS00211">
    <property type="entry name" value="ABC_TRANSPORTER_1"/>
    <property type="match status" value="1"/>
</dbReference>
<keyword evidence="6 10" id="KW-0067">ATP-binding</keyword>
<dbReference type="SMART" id="SM00382">
    <property type="entry name" value="AAA"/>
    <property type="match status" value="1"/>
</dbReference>
<keyword evidence="3" id="KW-0813">Transport</keyword>
<dbReference type="InterPro" id="IPR003439">
    <property type="entry name" value="ABC_transporter-like_ATP-bd"/>
</dbReference>
<keyword evidence="8" id="KW-0472">Membrane</keyword>
<dbReference type="Gene3D" id="3.40.50.300">
    <property type="entry name" value="P-loop containing nucleotide triphosphate hydrolases"/>
    <property type="match status" value="1"/>
</dbReference>
<dbReference type="InterPro" id="IPR017871">
    <property type="entry name" value="ABC_transporter-like_CS"/>
</dbReference>
<dbReference type="FunFam" id="3.40.50.300:FF:000224">
    <property type="entry name" value="Energy-coupling factor transporter ATP-binding protein EcfA"/>
    <property type="match status" value="1"/>
</dbReference>
<organism evidence="10 11">
    <name type="scientific">Mesomycoplasma ovipneumoniae 14811</name>
    <dbReference type="NCBI Taxonomy" id="1188239"/>
    <lineage>
        <taxon>Bacteria</taxon>
        <taxon>Bacillati</taxon>
        <taxon>Mycoplasmatota</taxon>
        <taxon>Mycoplasmoidales</taxon>
        <taxon>Metamycoplasmataceae</taxon>
        <taxon>Mesomycoplasma</taxon>
    </lineage>
</organism>
<dbReference type="SUPFAM" id="SSF52540">
    <property type="entry name" value="P-loop containing nucleoside triphosphate hydrolases"/>
    <property type="match status" value="1"/>
</dbReference>
<keyword evidence="4" id="KW-1003">Cell membrane</keyword>
<evidence type="ECO:0000259" key="9">
    <source>
        <dbReference type="PROSITE" id="PS50893"/>
    </source>
</evidence>
<evidence type="ECO:0000256" key="7">
    <source>
        <dbReference type="ARBA" id="ARBA00022967"/>
    </source>
</evidence>
<name>A0A014MIF2_9BACT</name>
<dbReference type="EMBL" id="JFAD01000011">
    <property type="protein sequence ID" value="EXU61315.1"/>
    <property type="molecule type" value="Genomic_DNA"/>
</dbReference>
<dbReference type="STRING" id="1188239.MOVI_1400"/>
<reference evidence="10 11" key="1">
    <citation type="submission" date="2014-03" db="EMBL/GenBank/DDBJ databases">
        <title>Genome sequence of Mycoplasma ovipneumoniae strain 14811.</title>
        <authorList>
            <person name="Sirand-Pugnet P."/>
            <person name="Breton M."/>
            <person name="Dordet-Frisoni E."/>
            <person name="Baranowski E."/>
            <person name="Barre A."/>
            <person name="Couture C."/>
            <person name="Dupuy V."/>
            <person name="Gaurivaud P."/>
            <person name="Jacob D."/>
            <person name="Lemaitre C."/>
            <person name="Manso-Silvan L."/>
            <person name="Nikolski M."/>
            <person name="Nouvel L.-X."/>
            <person name="Poumarat F."/>
            <person name="Tardy F."/>
            <person name="Thebault P."/>
            <person name="Theil S."/>
            <person name="Citti C."/>
            <person name="Thiaucourt F."/>
            <person name="Blanchard A."/>
        </authorList>
    </citation>
    <scope>NUCLEOTIDE SEQUENCE [LARGE SCALE GENOMIC DNA]</scope>
    <source>
        <strain evidence="10 11">14811</strain>
    </source>
</reference>